<dbReference type="AlphaFoldDB" id="A0A399CU34"/>
<accession>A0A399CU34</accession>
<dbReference type="Proteomes" id="UP000266441">
    <property type="component" value="Unassembled WGS sequence"/>
</dbReference>
<name>A0A399CU34_9BACT</name>
<evidence type="ECO:0000313" key="2">
    <source>
        <dbReference type="Proteomes" id="UP000266441"/>
    </source>
</evidence>
<dbReference type="Gene3D" id="2.60.220.10">
    <property type="entry name" value="Polysaccharide lyase family 8-like, C-terminal"/>
    <property type="match status" value="1"/>
</dbReference>
<evidence type="ECO:0000313" key="1">
    <source>
        <dbReference type="EMBL" id="RIH63384.1"/>
    </source>
</evidence>
<organism evidence="1 2">
    <name type="scientific">Mariniphaga sediminis</name>
    <dbReference type="NCBI Taxonomy" id="1628158"/>
    <lineage>
        <taxon>Bacteria</taxon>
        <taxon>Pseudomonadati</taxon>
        <taxon>Bacteroidota</taxon>
        <taxon>Bacteroidia</taxon>
        <taxon>Marinilabiliales</taxon>
        <taxon>Prolixibacteraceae</taxon>
        <taxon>Mariniphaga</taxon>
    </lineage>
</organism>
<dbReference type="GO" id="GO:0003824">
    <property type="term" value="F:catalytic activity"/>
    <property type="evidence" value="ECO:0007669"/>
    <property type="project" value="UniProtKB-ARBA"/>
</dbReference>
<dbReference type="InterPro" id="IPR011071">
    <property type="entry name" value="Lyase_8-like_C"/>
</dbReference>
<dbReference type="EMBL" id="QWET01000021">
    <property type="protein sequence ID" value="RIH63384.1"/>
    <property type="molecule type" value="Genomic_DNA"/>
</dbReference>
<dbReference type="GO" id="GO:0005975">
    <property type="term" value="P:carbohydrate metabolic process"/>
    <property type="evidence" value="ECO:0007669"/>
    <property type="project" value="InterPro"/>
</dbReference>
<comment type="caution">
    <text evidence="1">The sequence shown here is derived from an EMBL/GenBank/DDBJ whole genome shotgun (WGS) entry which is preliminary data.</text>
</comment>
<proteinExistence type="predicted"/>
<keyword evidence="2" id="KW-1185">Reference proteome</keyword>
<protein>
    <submittedName>
        <fullName evidence="1">Uncharacterized protein</fullName>
    </submittedName>
</protein>
<gene>
    <name evidence="1" type="ORF">D1164_19835</name>
</gene>
<sequence>MLKMNDGRISEISVPDPNRELARFNLSVSLRIDKGSENFSTVWNETTGMTHISIDLPEDNYTGASVTINL</sequence>
<reference evidence="1 2" key="1">
    <citation type="journal article" date="2015" name="Int. J. Syst. Evol. Microbiol.">
        <title>Mariniphaga sediminis sp. nov., isolated from coastal sediment.</title>
        <authorList>
            <person name="Wang F.Q."/>
            <person name="Shen Q.Y."/>
            <person name="Chen G.J."/>
            <person name="Du Z.J."/>
        </authorList>
    </citation>
    <scope>NUCLEOTIDE SEQUENCE [LARGE SCALE GENOMIC DNA]</scope>
    <source>
        <strain evidence="1 2">SY21</strain>
    </source>
</reference>